<dbReference type="InterPro" id="IPR036942">
    <property type="entry name" value="Beta-barrel_TonB_sf"/>
</dbReference>
<dbReference type="InterPro" id="IPR037066">
    <property type="entry name" value="Plug_dom_sf"/>
</dbReference>
<keyword evidence="4 10" id="KW-0812">Transmembrane</keyword>
<keyword evidence="2 10" id="KW-0813">Transport</keyword>
<dbReference type="InterPro" id="IPR039426">
    <property type="entry name" value="TonB-dep_rcpt-like"/>
</dbReference>
<comment type="subcellular location">
    <subcellularLocation>
        <location evidence="1 10">Cell outer membrane</location>
        <topology evidence="1 10">Multi-pass membrane protein</topology>
    </subcellularLocation>
</comment>
<feature type="chain" id="PRO_5045267365" evidence="13">
    <location>
        <begin position="27"/>
        <end position="732"/>
    </location>
</feature>
<dbReference type="Proteomes" id="UP001431010">
    <property type="component" value="Chromosome"/>
</dbReference>
<evidence type="ECO:0000256" key="13">
    <source>
        <dbReference type="SAM" id="SignalP"/>
    </source>
</evidence>
<protein>
    <submittedName>
        <fullName evidence="16">TonB-dependent receptor</fullName>
    </submittedName>
</protein>
<dbReference type="Gene3D" id="2.170.130.10">
    <property type="entry name" value="TonB-dependent receptor, plug domain"/>
    <property type="match status" value="1"/>
</dbReference>
<keyword evidence="7 10" id="KW-0472">Membrane</keyword>
<evidence type="ECO:0000256" key="12">
    <source>
        <dbReference type="SAM" id="MobiDB-lite"/>
    </source>
</evidence>
<evidence type="ECO:0000256" key="5">
    <source>
        <dbReference type="ARBA" id="ARBA00022729"/>
    </source>
</evidence>
<dbReference type="InterPro" id="IPR012910">
    <property type="entry name" value="Plug_dom"/>
</dbReference>
<keyword evidence="5 13" id="KW-0732">Signal</keyword>
<comment type="similarity">
    <text evidence="10 11">Belongs to the TonB-dependent receptor family.</text>
</comment>
<accession>A0ABY3R5N7</accession>
<reference evidence="16" key="1">
    <citation type="journal article" date="2024" name="Antonie Van Leeuwenhoek">
        <title>Bradyrhizobium ontarionense sp. nov., a novel bacterial symbiont isolated from Aeschynomene indica (Indian jointvetch), harbours photosynthesis, nitrogen fixation and nitrous oxide (N2O) reductase genes.</title>
        <authorList>
            <person name="Bromfield E.S.P."/>
            <person name="Cloutier S."/>
        </authorList>
    </citation>
    <scope>NUCLEOTIDE SEQUENCE</scope>
    <source>
        <strain evidence="16">A19</strain>
    </source>
</reference>
<evidence type="ECO:0000313" key="17">
    <source>
        <dbReference type="Proteomes" id="UP001431010"/>
    </source>
</evidence>
<organism evidence="16 17">
    <name type="scientific">Bradyrhizobium ontarionense</name>
    <dbReference type="NCBI Taxonomy" id="2898149"/>
    <lineage>
        <taxon>Bacteria</taxon>
        <taxon>Pseudomonadati</taxon>
        <taxon>Pseudomonadota</taxon>
        <taxon>Alphaproteobacteria</taxon>
        <taxon>Hyphomicrobiales</taxon>
        <taxon>Nitrobacteraceae</taxon>
        <taxon>Bradyrhizobium</taxon>
    </lineage>
</organism>
<feature type="signal peptide" evidence="13">
    <location>
        <begin position="1"/>
        <end position="26"/>
    </location>
</feature>
<evidence type="ECO:0000256" key="1">
    <source>
        <dbReference type="ARBA" id="ARBA00004571"/>
    </source>
</evidence>
<feature type="compositionally biased region" description="Polar residues" evidence="12">
    <location>
        <begin position="71"/>
        <end position="88"/>
    </location>
</feature>
<sequence length="732" mass="80431">MSFPTWRMRSYLLAGTALVFTLPAFARSAPSNLPPVTVDAPQQKRQPAVAPSRQQSQAKRTNRAARVPASASISTAQSPAAGSGTLTVPNGAKATAEIQRTPGGVEVVPDTAFKDGPANTVKDILGWVPGVLIQTRWGPDGRISIRGSGLSRSYGNRGINPYMDGIPINTADGLFDLFEIDPTAYRYVEVYKGANALRYGSNSLGGAINFVMPTGRDASPFEARFDAGSFGYLKTQTSTGGAHGPADYFVTMSAQREDGYREHSRTDTERLNANFGYQFSPDAETRFYINAGRWRAEIPGEVTKTAALTTPKAANPEFVQLNEQRNIDTVRLANKTTLRFDNTTVDFGLFGLDRHVDHPIFQYLDFTARDYGGFVRATDDRLIGGFRNRLITGVNLQNGTIDINQYINLPGAVKGTLASSNLWKSENVSAYGENSFFFLPTVALVTGGQFMHAVRDQQDRFLADGDQSGRRTWDIFSPKVGMLWDVDPAWQVFGNISRSAEVPTFDVNTFATPASSNVDAQTATTYEIGTRGRRPDLTWDVSLYRANIRNELQCLTVVVNPFFTNPCVQTNAGRTIHQGIEAGFGVAFLKSVAQQDDRVWFNVAYTYSDFRFDRDAIWGNNRLPGAPPHSLRAEVLYKNPNGFYAGPNVEWVPQSYFADNANTLTVDPYALLNFKVGYDKGGAGWSGYVEGRNLLDTRYISSTVTVGTANPTMQLFNPGTGRSIYGGIRYRM</sequence>
<feature type="domain" description="TonB-dependent receptor plug" evidence="15">
    <location>
        <begin position="98"/>
        <end position="207"/>
    </location>
</feature>
<name>A0ABY3R5N7_9BRAD</name>
<evidence type="ECO:0000313" key="16">
    <source>
        <dbReference type="EMBL" id="UFZ02615.1"/>
    </source>
</evidence>
<proteinExistence type="inferred from homology"/>
<dbReference type="PANTHER" id="PTHR30069:SF29">
    <property type="entry name" value="HEMOGLOBIN AND HEMOGLOBIN-HAPTOGLOBIN-BINDING PROTEIN 1-RELATED"/>
    <property type="match status" value="1"/>
</dbReference>
<evidence type="ECO:0000256" key="7">
    <source>
        <dbReference type="ARBA" id="ARBA00023136"/>
    </source>
</evidence>
<evidence type="ECO:0000256" key="3">
    <source>
        <dbReference type="ARBA" id="ARBA00022452"/>
    </source>
</evidence>
<keyword evidence="8 16" id="KW-0675">Receptor</keyword>
<evidence type="ECO:0000256" key="9">
    <source>
        <dbReference type="ARBA" id="ARBA00023237"/>
    </source>
</evidence>
<dbReference type="CDD" id="cd01347">
    <property type="entry name" value="ligand_gated_channel"/>
    <property type="match status" value="1"/>
</dbReference>
<feature type="domain" description="TonB-dependent receptor-like beta-barrel" evidence="14">
    <location>
        <begin position="227"/>
        <end position="694"/>
    </location>
</feature>
<keyword evidence="9 10" id="KW-0998">Cell outer membrane</keyword>
<evidence type="ECO:0000256" key="2">
    <source>
        <dbReference type="ARBA" id="ARBA00022448"/>
    </source>
</evidence>
<keyword evidence="17" id="KW-1185">Reference proteome</keyword>
<dbReference type="InterPro" id="IPR000531">
    <property type="entry name" value="Beta-barrel_TonB"/>
</dbReference>
<evidence type="ECO:0000256" key="10">
    <source>
        <dbReference type="PROSITE-ProRule" id="PRU01360"/>
    </source>
</evidence>
<dbReference type="EMBL" id="CP088156">
    <property type="protein sequence ID" value="UFZ02615.1"/>
    <property type="molecule type" value="Genomic_DNA"/>
</dbReference>
<keyword evidence="3 10" id="KW-1134">Transmembrane beta strand</keyword>
<evidence type="ECO:0000256" key="11">
    <source>
        <dbReference type="RuleBase" id="RU003357"/>
    </source>
</evidence>
<dbReference type="SUPFAM" id="SSF56935">
    <property type="entry name" value="Porins"/>
    <property type="match status" value="1"/>
</dbReference>
<evidence type="ECO:0000259" key="15">
    <source>
        <dbReference type="Pfam" id="PF07715"/>
    </source>
</evidence>
<evidence type="ECO:0000256" key="4">
    <source>
        <dbReference type="ARBA" id="ARBA00022692"/>
    </source>
</evidence>
<dbReference type="RefSeq" id="WP_231318401.1">
    <property type="nucleotide sequence ID" value="NZ_CP088156.1"/>
</dbReference>
<dbReference type="Gene3D" id="2.40.170.20">
    <property type="entry name" value="TonB-dependent receptor, beta-barrel domain"/>
    <property type="match status" value="1"/>
</dbReference>
<dbReference type="Pfam" id="PF00593">
    <property type="entry name" value="TonB_dep_Rec_b-barrel"/>
    <property type="match status" value="1"/>
</dbReference>
<dbReference type="PROSITE" id="PS52016">
    <property type="entry name" value="TONB_DEPENDENT_REC_3"/>
    <property type="match status" value="1"/>
</dbReference>
<dbReference type="PANTHER" id="PTHR30069">
    <property type="entry name" value="TONB-DEPENDENT OUTER MEMBRANE RECEPTOR"/>
    <property type="match status" value="1"/>
</dbReference>
<keyword evidence="6 11" id="KW-0798">TonB box</keyword>
<evidence type="ECO:0000259" key="14">
    <source>
        <dbReference type="Pfam" id="PF00593"/>
    </source>
</evidence>
<dbReference type="Pfam" id="PF07715">
    <property type="entry name" value="Plug"/>
    <property type="match status" value="1"/>
</dbReference>
<evidence type="ECO:0000256" key="8">
    <source>
        <dbReference type="ARBA" id="ARBA00023170"/>
    </source>
</evidence>
<evidence type="ECO:0000256" key="6">
    <source>
        <dbReference type="ARBA" id="ARBA00023077"/>
    </source>
</evidence>
<gene>
    <name evidence="16" type="ORF">LQG66_25475</name>
</gene>
<feature type="region of interest" description="Disordered" evidence="12">
    <location>
        <begin position="35"/>
        <end position="88"/>
    </location>
</feature>